<evidence type="ECO:0000313" key="1">
    <source>
        <dbReference type="EMBL" id="ASZ75045.1"/>
    </source>
</evidence>
<keyword evidence="2" id="KW-1185">Reference proteome</keyword>
<accession>A0A2D0ZMB9</accession>
<name>A0A2D0ZMB9_9CAUD</name>
<gene>
    <name evidence="1" type="ORF">SEA_TRINA_267</name>
</gene>
<sequence length="65" mass="7516">MYQGHAIVRGVHRERACKSREQASLWLGMLLVEFHAVLECTDMRTGEFRDNNTGNLIGFYTLDKE</sequence>
<organism evidence="1 2">
    <name type="scientific">Rhodococcus phage Trina</name>
    <dbReference type="NCBI Taxonomy" id="2027905"/>
    <lineage>
        <taxon>Viruses</taxon>
        <taxon>Duplodnaviria</taxon>
        <taxon>Heunggongvirae</taxon>
        <taxon>Uroviricota</taxon>
        <taxon>Caudoviricetes</taxon>
        <taxon>Trinavirus</taxon>
        <taxon>Trinavirus trina</taxon>
    </lineage>
</organism>
<dbReference type="Proteomes" id="UP000231419">
    <property type="component" value="Segment"/>
</dbReference>
<protein>
    <submittedName>
        <fullName evidence="1">Uncharacterized protein</fullName>
    </submittedName>
</protein>
<evidence type="ECO:0000313" key="2">
    <source>
        <dbReference type="Proteomes" id="UP000231419"/>
    </source>
</evidence>
<proteinExistence type="predicted"/>
<dbReference type="EMBL" id="MF668286">
    <property type="protein sequence ID" value="ASZ75045.1"/>
    <property type="molecule type" value="Genomic_DNA"/>
</dbReference>
<reference evidence="2" key="1">
    <citation type="submission" date="2017-08" db="EMBL/GenBank/DDBJ databases">
        <authorList>
            <person name="de Groot N.N."/>
        </authorList>
    </citation>
    <scope>NUCLEOTIDE SEQUENCE [LARGE SCALE GENOMIC DNA]</scope>
</reference>